<sequence>MDASTSGVRPKRMATNAVYKMLAEMSDEEFGILSDDDSLFDESQNRSSNESGSSSSDAETEVCKKGALPSTNGKKFPDRSKSSSKVRSTSKVVRPANDDLLDLDLDEDGRSVQSNGDAQEPEWREIEEATTDLSFRFVRHGRTGISPDARNLESALDFFLLLFNETIIDGLLKNINDYAAEICKKNNPPTRYSIFARFYPVTTEELFRFLAILFAMGQDQRSTIKCYWSNAPHRYTPWYHQMMPRKRFEAIYHTFLHASGTNAENQEKIEPFLESLVASFQAAYYPSKELSIDEMVIGFHGRWKNKQLYASKPSKYHIKTFGLCESSTGYVYNIFTYYGASTAYHPDLDKDCSQAIKIFEKLLRPLDKGHHIFADWYYTSMPLLQYLEGRSFYYTGTIDPRRKYFPPTLKTLTLEHMGMKWFLHKSNNQLVVAFRDKKAKKNCAVVTNAGKVGTTEIRTRRGTYVKKPSCIHHYNQCINGCDRADQLVQYYGMHKRKSYKWWKKIFHWLLELTVINACILFDKGRVRDDKYQKTTLLNFKDLLIQQLTDRAADLEPVAKRQPPQPVATVERMAPQSHFIISVKEDRNCRVCSRPEKRKRTTTVCATCPGRPYLCKKNCFKLWHTKLNIEV</sequence>
<comment type="caution">
    <text evidence="4">The sequence shown here is derived from an EMBL/GenBank/DDBJ whole genome shotgun (WGS) entry which is preliminary data.</text>
</comment>
<dbReference type="EMBL" id="BLXT01006827">
    <property type="protein sequence ID" value="GFO33718.1"/>
    <property type="molecule type" value="Genomic_DNA"/>
</dbReference>
<keyword evidence="5" id="KW-1185">Reference proteome</keyword>
<feature type="compositionally biased region" description="Low complexity" evidence="1">
    <location>
        <begin position="45"/>
        <end position="56"/>
    </location>
</feature>
<dbReference type="InterPro" id="IPR032718">
    <property type="entry name" value="PGBD4_Znf_C"/>
</dbReference>
<feature type="region of interest" description="Disordered" evidence="1">
    <location>
        <begin position="33"/>
        <end position="122"/>
    </location>
</feature>
<evidence type="ECO:0000259" key="3">
    <source>
        <dbReference type="Pfam" id="PF13843"/>
    </source>
</evidence>
<name>A0AAV4CPA5_9GAST</name>
<feature type="compositionally biased region" description="Low complexity" evidence="1">
    <location>
        <begin position="83"/>
        <end position="94"/>
    </location>
</feature>
<accession>A0AAV4CPA5</accession>
<feature type="domain" description="PiggyBac transposable element-derived protein" evidence="3">
    <location>
        <begin position="155"/>
        <end position="517"/>
    </location>
</feature>
<evidence type="ECO:0000259" key="2">
    <source>
        <dbReference type="Pfam" id="PF13842"/>
    </source>
</evidence>
<dbReference type="Pfam" id="PF13842">
    <property type="entry name" value="zf-Tnp_2"/>
    <property type="match status" value="1"/>
</dbReference>
<dbReference type="PANTHER" id="PTHR46599:SF3">
    <property type="entry name" value="PIGGYBAC TRANSPOSABLE ELEMENT-DERIVED PROTEIN 4"/>
    <property type="match status" value="1"/>
</dbReference>
<reference evidence="4 5" key="1">
    <citation type="journal article" date="2021" name="Elife">
        <title>Chloroplast acquisition without the gene transfer in kleptoplastic sea slugs, Plakobranchus ocellatus.</title>
        <authorList>
            <person name="Maeda T."/>
            <person name="Takahashi S."/>
            <person name="Yoshida T."/>
            <person name="Shimamura S."/>
            <person name="Takaki Y."/>
            <person name="Nagai Y."/>
            <person name="Toyoda A."/>
            <person name="Suzuki Y."/>
            <person name="Arimoto A."/>
            <person name="Ishii H."/>
            <person name="Satoh N."/>
            <person name="Nishiyama T."/>
            <person name="Hasebe M."/>
            <person name="Maruyama T."/>
            <person name="Minagawa J."/>
            <person name="Obokata J."/>
            <person name="Shigenobu S."/>
        </authorList>
    </citation>
    <scope>NUCLEOTIDE SEQUENCE [LARGE SCALE GENOMIC DNA]</scope>
</reference>
<evidence type="ECO:0000256" key="1">
    <source>
        <dbReference type="SAM" id="MobiDB-lite"/>
    </source>
</evidence>
<dbReference type="PANTHER" id="PTHR46599">
    <property type="entry name" value="PIGGYBAC TRANSPOSABLE ELEMENT-DERIVED PROTEIN 4"/>
    <property type="match status" value="1"/>
</dbReference>
<organism evidence="4 5">
    <name type="scientific">Plakobranchus ocellatus</name>
    <dbReference type="NCBI Taxonomy" id="259542"/>
    <lineage>
        <taxon>Eukaryota</taxon>
        <taxon>Metazoa</taxon>
        <taxon>Spiralia</taxon>
        <taxon>Lophotrochozoa</taxon>
        <taxon>Mollusca</taxon>
        <taxon>Gastropoda</taxon>
        <taxon>Heterobranchia</taxon>
        <taxon>Euthyneura</taxon>
        <taxon>Panpulmonata</taxon>
        <taxon>Sacoglossa</taxon>
        <taxon>Placobranchoidea</taxon>
        <taxon>Plakobranchidae</taxon>
        <taxon>Plakobranchus</taxon>
    </lineage>
</organism>
<dbReference type="AlphaFoldDB" id="A0AAV4CPA5"/>
<dbReference type="Pfam" id="PF13843">
    <property type="entry name" value="DDE_Tnp_1_7"/>
    <property type="match status" value="1"/>
</dbReference>
<feature type="domain" description="PiggyBac transposable element-derived protein 4 C-terminal zinc-finger" evidence="2">
    <location>
        <begin position="583"/>
        <end position="623"/>
    </location>
</feature>
<dbReference type="Proteomes" id="UP000735302">
    <property type="component" value="Unassembled WGS sequence"/>
</dbReference>
<evidence type="ECO:0000313" key="5">
    <source>
        <dbReference type="Proteomes" id="UP000735302"/>
    </source>
</evidence>
<gene>
    <name evidence="4" type="ORF">PoB_006022300</name>
</gene>
<evidence type="ECO:0000313" key="4">
    <source>
        <dbReference type="EMBL" id="GFO33718.1"/>
    </source>
</evidence>
<protein>
    <submittedName>
        <fullName evidence="4">PiggyBac transposable element-derived protein 4</fullName>
    </submittedName>
</protein>
<proteinExistence type="predicted"/>
<dbReference type="InterPro" id="IPR029526">
    <property type="entry name" value="PGBD"/>
</dbReference>